<keyword evidence="4" id="KW-0067">ATP-binding</keyword>
<keyword evidence="3 7" id="KW-0347">Helicase</keyword>
<dbReference type="InterPro" id="IPR007502">
    <property type="entry name" value="Helicase-assoc_dom"/>
</dbReference>
<dbReference type="CDD" id="cd18791">
    <property type="entry name" value="SF2_C_RHA"/>
    <property type="match status" value="1"/>
</dbReference>
<dbReference type="InterPro" id="IPR011545">
    <property type="entry name" value="DEAD/DEAH_box_helicase_dom"/>
</dbReference>
<dbReference type="InterPro" id="IPR013689">
    <property type="entry name" value="RNA_helicase_ATP-dep_HrpB_C"/>
</dbReference>
<name>E8X5A4_GRATM</name>
<evidence type="ECO:0000256" key="3">
    <source>
        <dbReference type="ARBA" id="ARBA00022806"/>
    </source>
</evidence>
<evidence type="ECO:0000313" key="8">
    <source>
        <dbReference type="Proteomes" id="UP000000343"/>
    </source>
</evidence>
<evidence type="ECO:0000313" key="7">
    <source>
        <dbReference type="EMBL" id="ADW68368.1"/>
    </source>
</evidence>
<dbReference type="STRING" id="1198114.AciX9_1306"/>
<dbReference type="PROSITE" id="PS51192">
    <property type="entry name" value="HELICASE_ATP_BIND_1"/>
    <property type="match status" value="1"/>
</dbReference>
<reference evidence="8" key="1">
    <citation type="submission" date="2011-01" db="EMBL/GenBank/DDBJ databases">
        <title>Complete sequence of chromosome of Acidobacterium sp. MP5ACTX9.</title>
        <authorList>
            <consortium name="US DOE Joint Genome Institute"/>
            <person name="Lucas S."/>
            <person name="Copeland A."/>
            <person name="Lapidus A."/>
            <person name="Cheng J.-F."/>
            <person name="Goodwin L."/>
            <person name="Pitluck S."/>
            <person name="Teshima H."/>
            <person name="Detter J.C."/>
            <person name="Han C."/>
            <person name="Tapia R."/>
            <person name="Land M."/>
            <person name="Hauser L."/>
            <person name="Kyrpides N."/>
            <person name="Ivanova N."/>
            <person name="Ovchinnikova G."/>
            <person name="Pagani I."/>
            <person name="Rawat S.R."/>
            <person name="Mannisto M."/>
            <person name="Haggblom M.M."/>
            <person name="Woyke T."/>
        </authorList>
    </citation>
    <scope>NUCLEOTIDE SEQUENCE [LARGE SCALE GENOMIC DNA]</scope>
    <source>
        <strain evidence="8">MP5ACTX9</strain>
    </source>
</reference>
<accession>E8X5A4</accession>
<dbReference type="SMART" id="SM00490">
    <property type="entry name" value="HELICc"/>
    <property type="match status" value="1"/>
</dbReference>
<dbReference type="Proteomes" id="UP000000343">
    <property type="component" value="Chromosome"/>
</dbReference>
<gene>
    <name evidence="7" type="ordered locus">AciX9_1306</name>
</gene>
<dbReference type="KEGG" id="acm:AciX9_1306"/>
<evidence type="ECO:0000256" key="2">
    <source>
        <dbReference type="ARBA" id="ARBA00022801"/>
    </source>
</evidence>
<dbReference type="InterPro" id="IPR027417">
    <property type="entry name" value="P-loop_NTPase"/>
</dbReference>
<dbReference type="SMART" id="SM00487">
    <property type="entry name" value="DEXDc"/>
    <property type="match status" value="1"/>
</dbReference>
<proteinExistence type="predicted"/>
<dbReference type="InterPro" id="IPR001650">
    <property type="entry name" value="Helicase_C-like"/>
</dbReference>
<dbReference type="Pfam" id="PF08482">
    <property type="entry name" value="HrpB_C"/>
    <property type="match status" value="1"/>
</dbReference>
<dbReference type="Pfam" id="PF00271">
    <property type="entry name" value="Helicase_C"/>
    <property type="match status" value="1"/>
</dbReference>
<keyword evidence="1" id="KW-0547">Nucleotide-binding</keyword>
<dbReference type="Pfam" id="PF00270">
    <property type="entry name" value="DEAD"/>
    <property type="match status" value="1"/>
</dbReference>
<evidence type="ECO:0000256" key="4">
    <source>
        <dbReference type="ARBA" id="ARBA00022840"/>
    </source>
</evidence>
<sequence>MTQKAAVPFALPIDEILPAILSSLARTPNLVIEAAPGAGKTTRVPPALLGLVQGEILVLEPRRIAARLAARRVAAELGEEVGGTVGYQVRFEEVSGPRTRLRFVTEGILTRRLIGDPTLKGVDAVVLDEFHERHLDGDLALALLKRLQVSRPELRIVVMSATLEAAAVSEYLGGCPMLRSEGRLFELAVRHMPYSPLTLAAQVRHGVELLTKDESSGHILVFLPGAAEIRKAMRECETVARKAGMIVLQLHGDLTPAEQDRVVSPSAERKLILATNVAESSVTIDGVSAVIDSGLARVASYSPWTGLPTLAVSRVSKASARQRAGRAGRTGPGRVLRLYSEEDYRQRADHDAPEIVRSDLAQLCLALRVMGLAGFDEIDWLDAPPPPAVERAEKLLDGLGAVGAMAEKMSRYPLPPRLARLVVESQARGVGAQGCLAAAMLSSGERSPQHDLLTALEAEHDGRTLQLQKQLGRIAHAKEGRDDDDALLLSVLSGHPDRVARLRAGSQVLLSSGGSAELDGEPPPYEFMVALEVEDRTEKPLPLIRMTARIEPEWLIDLFPERMREVSSLSWHRTAERVEAVETLLYEELIVQESRDSMPAPEAAAALLAEKMLEVGVTRFVEEAALADLNARIEVAGITPPDLSAVLNDLCFGKRSFAELKNSSADLLAMLEQAAGQSKLREAAPTSVKLPSGRQTKVHYETGKPPWIASRLQDFFGMTETPRIGPGRTPVVVHLLAPNHRAVQTTTDLEGFWTRLYPQVRRELMRRYPRHAWPERPE</sequence>
<dbReference type="EMBL" id="CP002480">
    <property type="protein sequence ID" value="ADW68368.1"/>
    <property type="molecule type" value="Genomic_DNA"/>
</dbReference>
<dbReference type="PROSITE" id="PS51194">
    <property type="entry name" value="HELICASE_CTER"/>
    <property type="match status" value="1"/>
</dbReference>
<protein>
    <submittedName>
        <fullName evidence="7">ATP-dependent helicase HrpB</fullName>
    </submittedName>
</protein>
<dbReference type="SMART" id="SM00847">
    <property type="entry name" value="HA2"/>
    <property type="match status" value="1"/>
</dbReference>
<dbReference type="Gene3D" id="1.20.120.1080">
    <property type="match status" value="1"/>
</dbReference>
<dbReference type="RefSeq" id="WP_013579691.1">
    <property type="nucleotide sequence ID" value="NC_015064.1"/>
</dbReference>
<dbReference type="InterPro" id="IPR014001">
    <property type="entry name" value="Helicase_ATP-bd"/>
</dbReference>
<evidence type="ECO:0000256" key="1">
    <source>
        <dbReference type="ARBA" id="ARBA00022741"/>
    </source>
</evidence>
<dbReference type="Gene3D" id="3.40.50.300">
    <property type="entry name" value="P-loop containing nucleotide triphosphate hydrolases"/>
    <property type="match status" value="2"/>
</dbReference>
<dbReference type="HOGENOM" id="CLU_001832_5_6_0"/>
<dbReference type="NCBIfam" id="TIGR01970">
    <property type="entry name" value="DEAH_box_HrpB"/>
    <property type="match status" value="1"/>
</dbReference>
<feature type="domain" description="Helicase C-terminal" evidence="6">
    <location>
        <begin position="202"/>
        <end position="371"/>
    </location>
</feature>
<dbReference type="GO" id="GO:0005524">
    <property type="term" value="F:ATP binding"/>
    <property type="evidence" value="ECO:0007669"/>
    <property type="project" value="UniProtKB-KW"/>
</dbReference>
<keyword evidence="8" id="KW-1185">Reference proteome</keyword>
<dbReference type="eggNOG" id="COG1643">
    <property type="taxonomic scope" value="Bacteria"/>
</dbReference>
<dbReference type="GO" id="GO:0016787">
    <property type="term" value="F:hydrolase activity"/>
    <property type="evidence" value="ECO:0007669"/>
    <property type="project" value="UniProtKB-KW"/>
</dbReference>
<feature type="domain" description="Helicase ATP-binding" evidence="5">
    <location>
        <begin position="21"/>
        <end position="181"/>
    </location>
</feature>
<dbReference type="PIRSF" id="PIRSF005496">
    <property type="entry name" value="ATP_hel_hrpB"/>
    <property type="match status" value="1"/>
</dbReference>
<dbReference type="PaxDb" id="1198114-AciX9_1306"/>
<evidence type="ECO:0000259" key="5">
    <source>
        <dbReference type="PROSITE" id="PS51192"/>
    </source>
</evidence>
<dbReference type="PANTHER" id="PTHR43519">
    <property type="entry name" value="ATP-DEPENDENT RNA HELICASE HRPB"/>
    <property type="match status" value="1"/>
</dbReference>
<keyword evidence="2" id="KW-0378">Hydrolase</keyword>
<dbReference type="AlphaFoldDB" id="E8X5A4"/>
<dbReference type="SUPFAM" id="SSF52540">
    <property type="entry name" value="P-loop containing nucleoside triphosphate hydrolases"/>
    <property type="match status" value="1"/>
</dbReference>
<dbReference type="FunFam" id="3.40.50.300:FF:002125">
    <property type="entry name" value="ATP-dependent helicase HrpB"/>
    <property type="match status" value="1"/>
</dbReference>
<dbReference type="InterPro" id="IPR010225">
    <property type="entry name" value="HrpB"/>
</dbReference>
<dbReference type="GO" id="GO:0004386">
    <property type="term" value="F:helicase activity"/>
    <property type="evidence" value="ECO:0007669"/>
    <property type="project" value="UniProtKB-KW"/>
</dbReference>
<evidence type="ECO:0000259" key="6">
    <source>
        <dbReference type="PROSITE" id="PS51194"/>
    </source>
</evidence>
<dbReference type="PANTHER" id="PTHR43519:SF1">
    <property type="entry name" value="ATP-DEPENDENT RNA HELICASE HRPB"/>
    <property type="match status" value="1"/>
</dbReference>
<dbReference type="GO" id="GO:0003676">
    <property type="term" value="F:nucleic acid binding"/>
    <property type="evidence" value="ECO:0007669"/>
    <property type="project" value="InterPro"/>
</dbReference>
<organism evidence="8">
    <name type="scientific">Granulicella tundricola (strain ATCC BAA-1859 / DSM 23138 / MP5ACTX9)</name>
    <dbReference type="NCBI Taxonomy" id="1198114"/>
    <lineage>
        <taxon>Bacteria</taxon>
        <taxon>Pseudomonadati</taxon>
        <taxon>Acidobacteriota</taxon>
        <taxon>Terriglobia</taxon>
        <taxon>Terriglobales</taxon>
        <taxon>Acidobacteriaceae</taxon>
        <taxon>Granulicella</taxon>
    </lineage>
</organism>